<evidence type="ECO:0000256" key="1">
    <source>
        <dbReference type="ARBA" id="ARBA00005791"/>
    </source>
</evidence>
<keyword evidence="2" id="KW-0732">Signal</keyword>
<evidence type="ECO:0000256" key="6">
    <source>
        <dbReference type="SAM" id="Phobius"/>
    </source>
</evidence>
<dbReference type="EMBL" id="AP011116">
    <property type="protein sequence ID" value="BAH55787.1"/>
    <property type="molecule type" value="Genomic_DNA"/>
</dbReference>
<dbReference type="HOGENOM" id="CLU_000288_47_7_11"/>
<feature type="domain" description="Thioredoxin" evidence="7">
    <location>
        <begin position="34"/>
        <end position="226"/>
    </location>
</feature>
<organism evidence="8 9">
    <name type="scientific">Rhodococcus opacus (strain B4)</name>
    <dbReference type="NCBI Taxonomy" id="632772"/>
    <lineage>
        <taxon>Bacteria</taxon>
        <taxon>Bacillati</taxon>
        <taxon>Actinomycetota</taxon>
        <taxon>Actinomycetes</taxon>
        <taxon>Mycobacteriales</taxon>
        <taxon>Nocardiaceae</taxon>
        <taxon>Rhodococcus</taxon>
    </lineage>
</organism>
<dbReference type="PANTHER" id="PTHR13887">
    <property type="entry name" value="GLUTATHIONE S-TRANSFERASE KAPPA"/>
    <property type="match status" value="1"/>
</dbReference>
<dbReference type="InterPro" id="IPR013766">
    <property type="entry name" value="Thioredoxin_domain"/>
</dbReference>
<evidence type="ECO:0000256" key="2">
    <source>
        <dbReference type="ARBA" id="ARBA00022729"/>
    </source>
</evidence>
<evidence type="ECO:0000313" key="8">
    <source>
        <dbReference type="EMBL" id="BAH55787.1"/>
    </source>
</evidence>
<geneLocation type="plasmid" evidence="8 9">
    <name>pROB01</name>
</geneLocation>
<dbReference type="KEGG" id="rop:ROP_pROB01-02880"/>
<protein>
    <recommendedName>
        <fullName evidence="7">Thioredoxin domain-containing protein</fullName>
    </recommendedName>
</protein>
<dbReference type="AlphaFoldDB" id="C1BD43"/>
<keyword evidence="3" id="KW-0560">Oxidoreductase</keyword>
<dbReference type="Proteomes" id="UP000002212">
    <property type="component" value="Plasmid pROB01"/>
</dbReference>
<dbReference type="Pfam" id="PF13462">
    <property type="entry name" value="Thioredoxin_4"/>
    <property type="match status" value="1"/>
</dbReference>
<keyword evidence="6" id="KW-1133">Transmembrane helix</keyword>
<keyword evidence="6" id="KW-0812">Transmembrane</keyword>
<dbReference type="GO" id="GO:0016491">
    <property type="term" value="F:oxidoreductase activity"/>
    <property type="evidence" value="ECO:0007669"/>
    <property type="project" value="UniProtKB-KW"/>
</dbReference>
<dbReference type="SUPFAM" id="SSF52833">
    <property type="entry name" value="Thioredoxin-like"/>
    <property type="match status" value="1"/>
</dbReference>
<gene>
    <name evidence="8" type="ordered locus">ROP_pROB01-02880</name>
</gene>
<dbReference type="PROSITE" id="PS51352">
    <property type="entry name" value="THIOREDOXIN_2"/>
    <property type="match status" value="1"/>
</dbReference>
<name>C1BD43_RHOOB</name>
<keyword evidence="8" id="KW-0614">Plasmid</keyword>
<evidence type="ECO:0000256" key="4">
    <source>
        <dbReference type="ARBA" id="ARBA00023157"/>
    </source>
</evidence>
<feature type="transmembrane region" description="Helical" evidence="6">
    <location>
        <begin position="12"/>
        <end position="31"/>
    </location>
</feature>
<dbReference type="InterPro" id="IPR012336">
    <property type="entry name" value="Thioredoxin-like_fold"/>
</dbReference>
<keyword evidence="6" id="KW-0472">Membrane</keyword>
<proteinExistence type="inferred from homology"/>
<sequence length="227" mass="24806">MDGYMKLSTNLKFSAALVAVFAVVIGMLLYVNRSGSGSAASGAAGRTVDPAAVLRENTHLLTSSPDRKVVLVEFLDFECESCLAMYPTMERIRAEYSGRITVGVRYFPIPSHTNSNLAARVVEAASRQGKFEAMYQRMYETQTQWGESGRSQEPLFRSFAQDLGLDMGRFDSDLGNPALAERVDQDFNEGIELGVQGTPTLFLGGTALPPMPSYEDLRARIDAALAE</sequence>
<evidence type="ECO:0000313" key="9">
    <source>
        <dbReference type="Proteomes" id="UP000002212"/>
    </source>
</evidence>
<dbReference type="InterPro" id="IPR036249">
    <property type="entry name" value="Thioredoxin-like_sf"/>
</dbReference>
<accession>C1BD43</accession>
<evidence type="ECO:0000256" key="5">
    <source>
        <dbReference type="ARBA" id="ARBA00023284"/>
    </source>
</evidence>
<reference evidence="8 9" key="1">
    <citation type="submission" date="2009-03" db="EMBL/GenBank/DDBJ databases">
        <title>Comparison of the complete genome sequences of Rhodococcus erythropolis PR4 and Rhodococcus opacus B4.</title>
        <authorList>
            <person name="Takarada H."/>
            <person name="Sekine M."/>
            <person name="Hosoyama A."/>
            <person name="Yamada R."/>
            <person name="Fujisawa T."/>
            <person name="Omata S."/>
            <person name="Shimizu A."/>
            <person name="Tsukatani N."/>
            <person name="Tanikawa S."/>
            <person name="Fujita N."/>
            <person name="Harayama S."/>
        </authorList>
    </citation>
    <scope>NUCLEOTIDE SEQUENCE [LARGE SCALE GENOMIC DNA]</scope>
    <source>
        <strain evidence="8 9">B4</strain>
        <plasmid evidence="8 9">pROB01</plasmid>
    </source>
</reference>
<dbReference type="PATRIC" id="fig|632772.20.peg.8022"/>
<evidence type="ECO:0000259" key="7">
    <source>
        <dbReference type="PROSITE" id="PS51352"/>
    </source>
</evidence>
<keyword evidence="4" id="KW-1015">Disulfide bond</keyword>
<dbReference type="Gene3D" id="3.40.30.10">
    <property type="entry name" value="Glutaredoxin"/>
    <property type="match status" value="1"/>
</dbReference>
<keyword evidence="5" id="KW-0676">Redox-active center</keyword>
<dbReference type="PANTHER" id="PTHR13887:SF14">
    <property type="entry name" value="DISULFIDE BOND FORMATION PROTEIN D"/>
    <property type="match status" value="1"/>
</dbReference>
<comment type="similarity">
    <text evidence="1">Belongs to the thioredoxin family. DsbA subfamily.</text>
</comment>
<evidence type="ECO:0000256" key="3">
    <source>
        <dbReference type="ARBA" id="ARBA00023002"/>
    </source>
</evidence>